<dbReference type="EMBL" id="LKTS01000002">
    <property type="protein sequence ID" value="PKD21155.1"/>
    <property type="molecule type" value="Genomic_DNA"/>
</dbReference>
<sequence length="313" mass="35728">MLKEELDENVGYVFLNKNYSLDLQAFGKLREFVKSEQIDLVHAHGTSWYWGVLLKISGLKIKLVWHDHYGESEQLEERDVKYLKPLSRYFDGIIAVNGDLKDWAKEKLKCDKIIQLNNFIVPSKIGDSQLRLKGDPKDFKIICVANLRPQKDHLNLLAAFDMLKIEEISLHLIGSDPGTTYSQTLKMEITKSDKKIFYYGSSSSVFGLLEQADLGVLSSRSEGLPLTLLEYGLVGLPVVCTEVGQCRELVGDEALLVPPSNAQALERALRFYFQNPETRENDAYRLHQKLNKNYSKETVLPMLFNFYNNISVT</sequence>
<dbReference type="InterPro" id="IPR001296">
    <property type="entry name" value="Glyco_trans_1"/>
</dbReference>
<feature type="domain" description="Glycosyltransferase subfamily 4-like N-terminal" evidence="2">
    <location>
        <begin position="13"/>
        <end position="120"/>
    </location>
</feature>
<dbReference type="AlphaFoldDB" id="A0A2N0U2D3"/>
<organism evidence="3 4">
    <name type="scientific">Salegentibacter salinarum</name>
    <dbReference type="NCBI Taxonomy" id="447422"/>
    <lineage>
        <taxon>Bacteria</taxon>
        <taxon>Pseudomonadati</taxon>
        <taxon>Bacteroidota</taxon>
        <taxon>Flavobacteriia</taxon>
        <taxon>Flavobacteriales</taxon>
        <taxon>Flavobacteriaceae</taxon>
        <taxon>Salegentibacter</taxon>
    </lineage>
</organism>
<evidence type="ECO:0000259" key="1">
    <source>
        <dbReference type="Pfam" id="PF00534"/>
    </source>
</evidence>
<reference evidence="3 4" key="1">
    <citation type="submission" date="2015-10" db="EMBL/GenBank/DDBJ databases">
        <title>Draft genome sequence of Salegentibacter salinarum KCTC 12975.</title>
        <authorList>
            <person name="Lin W."/>
            <person name="Zheng Q."/>
        </authorList>
    </citation>
    <scope>NUCLEOTIDE SEQUENCE [LARGE SCALE GENOMIC DNA]</scope>
    <source>
        <strain evidence="3 4">KCTC 12975</strain>
    </source>
</reference>
<comment type="caution">
    <text evidence="3">The sequence shown here is derived from an EMBL/GenBank/DDBJ whole genome shotgun (WGS) entry which is preliminary data.</text>
</comment>
<feature type="domain" description="Glycosyl transferase family 1" evidence="1">
    <location>
        <begin position="135"/>
        <end position="281"/>
    </location>
</feature>
<dbReference type="SUPFAM" id="SSF53756">
    <property type="entry name" value="UDP-Glycosyltransferase/glycogen phosphorylase"/>
    <property type="match status" value="1"/>
</dbReference>
<dbReference type="CDD" id="cd03801">
    <property type="entry name" value="GT4_PimA-like"/>
    <property type="match status" value="1"/>
</dbReference>
<evidence type="ECO:0008006" key="5">
    <source>
        <dbReference type="Google" id="ProtNLM"/>
    </source>
</evidence>
<protein>
    <recommendedName>
        <fullName evidence="5">Glycosyltransferase</fullName>
    </recommendedName>
</protein>
<accession>A0A2N0U2D3</accession>
<dbReference type="InterPro" id="IPR028098">
    <property type="entry name" value="Glyco_trans_4-like_N"/>
</dbReference>
<evidence type="ECO:0000313" key="4">
    <source>
        <dbReference type="Proteomes" id="UP000232673"/>
    </source>
</evidence>
<dbReference type="Pfam" id="PF13439">
    <property type="entry name" value="Glyco_transf_4"/>
    <property type="match status" value="1"/>
</dbReference>
<name>A0A2N0U2D3_9FLAO</name>
<dbReference type="Proteomes" id="UP000232673">
    <property type="component" value="Unassembled WGS sequence"/>
</dbReference>
<dbReference type="STRING" id="447422.SAMN05660903_02472"/>
<keyword evidence="4" id="KW-1185">Reference proteome</keyword>
<dbReference type="PANTHER" id="PTHR12526">
    <property type="entry name" value="GLYCOSYLTRANSFERASE"/>
    <property type="match status" value="1"/>
</dbReference>
<dbReference type="Gene3D" id="3.40.50.2000">
    <property type="entry name" value="Glycogen Phosphorylase B"/>
    <property type="match status" value="2"/>
</dbReference>
<gene>
    <name evidence="3" type="ORF">APR41_12125</name>
</gene>
<dbReference type="Pfam" id="PF00534">
    <property type="entry name" value="Glycos_transf_1"/>
    <property type="match status" value="1"/>
</dbReference>
<evidence type="ECO:0000313" key="3">
    <source>
        <dbReference type="EMBL" id="PKD21155.1"/>
    </source>
</evidence>
<evidence type="ECO:0000259" key="2">
    <source>
        <dbReference type="Pfam" id="PF13439"/>
    </source>
</evidence>
<proteinExistence type="predicted"/>
<dbReference type="PANTHER" id="PTHR12526:SF630">
    <property type="entry name" value="GLYCOSYLTRANSFERASE"/>
    <property type="match status" value="1"/>
</dbReference>
<dbReference type="GO" id="GO:0016757">
    <property type="term" value="F:glycosyltransferase activity"/>
    <property type="evidence" value="ECO:0007669"/>
    <property type="project" value="InterPro"/>
</dbReference>